<organism evidence="1">
    <name type="scientific">Cressdnaviricota sp</name>
    <dbReference type="NCBI Taxonomy" id="2748378"/>
    <lineage>
        <taxon>Viruses</taxon>
        <taxon>Monodnaviria</taxon>
        <taxon>Shotokuvirae</taxon>
        <taxon>Cressdnaviricota</taxon>
    </lineage>
</organism>
<evidence type="ECO:0000313" key="1">
    <source>
        <dbReference type="EMBL" id="QJI53672.1"/>
    </source>
</evidence>
<proteinExistence type="predicted"/>
<evidence type="ECO:0008006" key="2">
    <source>
        <dbReference type="Google" id="ProtNLM"/>
    </source>
</evidence>
<accession>A0A6M3YP55</accession>
<sequence length="256" mass="26788">MGWLSSAIGGAVGDWIGGSISNHFQKELMAEQAAHNKEMYQNRYQWTVEDLRKAGLNPILATGGLASSSASVGIAGSSPGGVSNAMAAHRRISEVDKQGLEIQRENAAANTTTAQAAARNAATNQAVGETTQKANTATAAEREAAAMRTIAAIGNDAKQTAALVDMYEKQGTAALVNAVANERNSNTNRFSAESQAILNNQIKEESIARTEKIKQEKAIQSTEEGIFLNDPLYAGTVLGAVTQVAETVGKIAGAIK</sequence>
<reference evidence="1" key="1">
    <citation type="submission" date="2020-01" db="EMBL/GenBank/DDBJ databases">
        <title>Novel CRESS-DNA virus.</title>
        <authorList>
            <person name="Liu Q."/>
            <person name="Shan T."/>
            <person name="Yang S."/>
            <person name="Zhang W."/>
        </authorList>
    </citation>
    <scope>NUCLEOTIDE SEQUENCE</scope>
    <source>
        <strain evidence="1">Blp210cre1</strain>
    </source>
</reference>
<name>A0A6M3YP55_9VIRU</name>
<protein>
    <recommendedName>
        <fullName evidence="2">Minor capsid protein</fullName>
    </recommendedName>
</protein>
<dbReference type="EMBL" id="MN928949">
    <property type="protein sequence ID" value="QJI53672.1"/>
    <property type="molecule type" value="Genomic_DNA"/>
</dbReference>